<reference evidence="1 2" key="1">
    <citation type="submission" date="2016-04" db="EMBL/GenBank/DDBJ databases">
        <title>ATOL: Assembling a taxonomically balanced genome-scale reconstruction of the evolutionary history of the Enterobacteriaceae.</title>
        <authorList>
            <person name="Plunkett G.III."/>
            <person name="Neeno-Eckwall E.C."/>
            <person name="Glasner J.D."/>
            <person name="Perna N.T."/>
        </authorList>
    </citation>
    <scope>NUCLEOTIDE SEQUENCE [LARGE SCALE GENOMIC DNA]</scope>
    <source>
        <strain evidence="1 2">ATCC 51604</strain>
    </source>
</reference>
<organism evidence="1 2">
    <name type="scientific">Buttiauxella gaviniae ATCC 51604</name>
    <dbReference type="NCBI Taxonomy" id="1354253"/>
    <lineage>
        <taxon>Bacteria</taxon>
        <taxon>Pseudomonadati</taxon>
        <taxon>Pseudomonadota</taxon>
        <taxon>Gammaproteobacteria</taxon>
        <taxon>Enterobacterales</taxon>
        <taxon>Enterobacteriaceae</taxon>
        <taxon>Buttiauxella</taxon>
    </lineage>
</organism>
<sequence>MAIARLLSEQKTKALNLGYQELDCAKVVANNVNNIARNYLS</sequence>
<protein>
    <submittedName>
        <fullName evidence="1">Uncharacterized protein</fullName>
    </submittedName>
</protein>
<evidence type="ECO:0000313" key="2">
    <source>
        <dbReference type="Proteomes" id="UP000078504"/>
    </source>
</evidence>
<accession>A0A1B7I308</accession>
<dbReference type="AlphaFoldDB" id="A0A1B7I308"/>
<dbReference type="PATRIC" id="fig|1354253.4.peg.1287"/>
<evidence type="ECO:0000313" key="1">
    <source>
        <dbReference type="EMBL" id="OAT22644.1"/>
    </source>
</evidence>
<comment type="caution">
    <text evidence="1">The sequence shown here is derived from an EMBL/GenBank/DDBJ whole genome shotgun (WGS) entry which is preliminary data.</text>
</comment>
<name>A0A1B7I308_9ENTR</name>
<dbReference type="Proteomes" id="UP000078504">
    <property type="component" value="Unassembled WGS sequence"/>
</dbReference>
<proteinExistence type="predicted"/>
<dbReference type="EMBL" id="LXEP01000011">
    <property type="protein sequence ID" value="OAT22644.1"/>
    <property type="molecule type" value="Genomic_DNA"/>
</dbReference>
<gene>
    <name evidence="1" type="ORF">M977_01261</name>
</gene>